<feature type="region of interest" description="Disordered" evidence="1">
    <location>
        <begin position="1"/>
        <end position="137"/>
    </location>
</feature>
<reference evidence="2" key="2">
    <citation type="submission" date="2025-08" db="UniProtKB">
        <authorList>
            <consortium name="Ensembl"/>
        </authorList>
    </citation>
    <scope>IDENTIFICATION</scope>
</reference>
<dbReference type="RefSeq" id="XP_028835177.1">
    <property type="nucleotide sequence ID" value="XM_028979344.1"/>
</dbReference>
<evidence type="ECO:0000313" key="2">
    <source>
        <dbReference type="Ensembl" id="ENSDCDP00010009603.1"/>
    </source>
</evidence>
<feature type="region of interest" description="Disordered" evidence="1">
    <location>
        <begin position="203"/>
        <end position="232"/>
    </location>
</feature>
<sequence length="232" mass="24777">MSSEPDYRRKKQGVKAPNPSTAPANGFSGPKSQIPGLSQSAETGPEERTKGRRVGIFATDSDYVKLAKQGGQKGLLWHEDTDGDGRVDKRTYKAPDWFSANSAPTEPRSPTGDATSPESSARGAVSPLAAPFGTDNISPWDCDSFTSGASKDKVAKVGEAASQMEKMTVSEHGVAGRFKKISYDKKSSPVSMSKLLSFAYVEDEEKKSTNDDDASSVTSEQTSTVAPEDELE</sequence>
<evidence type="ECO:0000313" key="3">
    <source>
        <dbReference type="Proteomes" id="UP000694580"/>
    </source>
</evidence>
<feature type="compositionally biased region" description="Basic and acidic residues" evidence="1">
    <location>
        <begin position="76"/>
        <end position="93"/>
    </location>
</feature>
<keyword evidence="3" id="KW-1185">Reference proteome</keyword>
<protein>
    <submittedName>
        <fullName evidence="2">Uncharacterized protein</fullName>
    </submittedName>
</protein>
<proteinExistence type="predicted"/>
<dbReference type="PANTHER" id="PTHR31097:SF3">
    <property type="entry name" value="SI:DKEY-276J7.1"/>
    <property type="match status" value="1"/>
</dbReference>
<dbReference type="Pfam" id="PF17662">
    <property type="entry name" value="DUF5524"/>
    <property type="match status" value="1"/>
</dbReference>
<organism evidence="2 3">
    <name type="scientific">Denticeps clupeoides</name>
    <name type="common">denticle herring</name>
    <dbReference type="NCBI Taxonomy" id="299321"/>
    <lineage>
        <taxon>Eukaryota</taxon>
        <taxon>Metazoa</taxon>
        <taxon>Chordata</taxon>
        <taxon>Craniata</taxon>
        <taxon>Vertebrata</taxon>
        <taxon>Euteleostomi</taxon>
        <taxon>Actinopterygii</taxon>
        <taxon>Neopterygii</taxon>
        <taxon>Teleostei</taxon>
        <taxon>Clupei</taxon>
        <taxon>Clupeiformes</taxon>
        <taxon>Denticipitoidei</taxon>
        <taxon>Denticipitidae</taxon>
        <taxon>Denticeps</taxon>
    </lineage>
</organism>
<evidence type="ECO:0000256" key="1">
    <source>
        <dbReference type="SAM" id="MobiDB-lite"/>
    </source>
</evidence>
<accession>A0AAY4AL68</accession>
<dbReference type="GeneTree" id="ENSGT00390000014376"/>
<dbReference type="InterPro" id="IPR040247">
    <property type="entry name" value="DUF5524"/>
</dbReference>
<reference evidence="2 3" key="1">
    <citation type="submission" date="2020-06" db="EMBL/GenBank/DDBJ databases">
        <authorList>
            <consortium name="Wellcome Sanger Institute Data Sharing"/>
        </authorList>
    </citation>
    <scope>NUCLEOTIDE SEQUENCE [LARGE SCALE GENOMIC DNA]</scope>
</reference>
<dbReference type="AlphaFoldDB" id="A0AAY4AL68"/>
<name>A0AAY4AL68_9TELE</name>
<gene>
    <name evidence="2" type="primary">c5h7orf57</name>
</gene>
<dbReference type="PANTHER" id="PTHR31097">
    <property type="entry name" value="SI:DKEY-276J7.1"/>
    <property type="match status" value="1"/>
</dbReference>
<dbReference type="GeneID" id="114789891"/>
<dbReference type="Ensembl" id="ENSDCDT00010010088.1">
    <property type="protein sequence ID" value="ENSDCDP00010009603.1"/>
    <property type="gene ID" value="ENSDCDG00010004283.1"/>
</dbReference>
<feature type="compositionally biased region" description="Polar residues" evidence="1">
    <location>
        <begin position="215"/>
        <end position="225"/>
    </location>
</feature>
<dbReference type="Proteomes" id="UP000694580">
    <property type="component" value="Chromosome 5"/>
</dbReference>
<reference evidence="2" key="3">
    <citation type="submission" date="2025-09" db="UniProtKB">
        <authorList>
            <consortium name="Ensembl"/>
        </authorList>
    </citation>
    <scope>IDENTIFICATION</scope>
</reference>